<dbReference type="SUPFAM" id="SSF52151">
    <property type="entry name" value="FabD/lysophospholipase-like"/>
    <property type="match status" value="1"/>
</dbReference>
<keyword evidence="2" id="KW-0378">Hydrolase</keyword>
<feature type="transmembrane region" description="Helical" evidence="4">
    <location>
        <begin position="279"/>
        <end position="302"/>
    </location>
</feature>
<evidence type="ECO:0000313" key="7">
    <source>
        <dbReference type="Proteomes" id="UP000464178"/>
    </source>
</evidence>
<feature type="domain" description="PNPLA" evidence="5">
    <location>
        <begin position="428"/>
        <end position="688"/>
    </location>
</feature>
<comment type="caution">
    <text evidence="2">Lacks conserved residue(s) required for the propagation of feature annotation.</text>
</comment>
<dbReference type="EMBL" id="LR593886">
    <property type="protein sequence ID" value="VTR98431.1"/>
    <property type="molecule type" value="Genomic_DNA"/>
</dbReference>
<dbReference type="InterPro" id="IPR016035">
    <property type="entry name" value="Acyl_Trfase/lysoPLipase"/>
</dbReference>
<feature type="active site" description="Nucleophile" evidence="2">
    <location>
        <position position="471"/>
    </location>
</feature>
<dbReference type="GO" id="GO:0016042">
    <property type="term" value="P:lipid catabolic process"/>
    <property type="evidence" value="ECO:0007669"/>
    <property type="project" value="UniProtKB-UniRule"/>
</dbReference>
<feature type="transmembrane region" description="Helical" evidence="4">
    <location>
        <begin position="106"/>
        <end position="126"/>
    </location>
</feature>
<evidence type="ECO:0000256" key="3">
    <source>
        <dbReference type="SAM" id="MobiDB-lite"/>
    </source>
</evidence>
<accession>A0A6P2DBB0</accession>
<dbReference type="Pfam" id="PF01734">
    <property type="entry name" value="Patatin"/>
    <property type="match status" value="1"/>
</dbReference>
<feature type="transmembrane region" description="Helical" evidence="4">
    <location>
        <begin position="207"/>
        <end position="226"/>
    </location>
</feature>
<dbReference type="Proteomes" id="UP000464178">
    <property type="component" value="Chromosome"/>
</dbReference>
<feature type="region of interest" description="Disordered" evidence="3">
    <location>
        <begin position="1"/>
        <end position="27"/>
    </location>
</feature>
<feature type="active site" description="Proton acceptor" evidence="2">
    <location>
        <position position="675"/>
    </location>
</feature>
<feature type="short sequence motif" description="GXSXG" evidence="2">
    <location>
        <begin position="469"/>
        <end position="473"/>
    </location>
</feature>
<protein>
    <recommendedName>
        <fullName evidence="5">PNPLA domain-containing protein</fullName>
    </recommendedName>
</protein>
<organism evidence="6 7">
    <name type="scientific">Gemmata massiliana</name>
    <dbReference type="NCBI Taxonomy" id="1210884"/>
    <lineage>
        <taxon>Bacteria</taxon>
        <taxon>Pseudomonadati</taxon>
        <taxon>Planctomycetota</taxon>
        <taxon>Planctomycetia</taxon>
        <taxon>Gemmatales</taxon>
        <taxon>Gemmataceae</taxon>
        <taxon>Gemmata</taxon>
    </lineage>
</organism>
<feature type="compositionally biased region" description="Basic and acidic residues" evidence="3">
    <location>
        <begin position="1"/>
        <end position="11"/>
    </location>
</feature>
<sequence>MSDGTLGDRLDAQSPAPSGNPPEADRGFPDRITDAIERFVHLFDYVSTPFRSSWLYCGIERRIRWLIGNPLLSGQIALYLAIAWGVVGSELGLTDLFWHENAWSQFWVGVGTSWLFGTVLFVNILLRGFAPDRLPDSPTETAWWRWWVFTHSLFPSLNPGIRRVGQWMFYWLTGLFVILYLVKVLAIEVGQTFTTGAGSSGWQALPYRGLLFCAGYFSGFVAIYLLSLFDAAIELREAVARRGWLVSPEGVVCCAGDPEPAPAPQPGEPGFHRYHTLRLLHAMAISLGSAILATLAGVVIWIGATGGLISPAILLSLLLMLLDVLGGMIAFRVRGARTLGTGLLLLVALSNWNAVVRNKMTYPDIVCESGTYTYTRGSELLLNDSAYQNLPPNGELIGGEDFLVQFKNHWQKPPGQPPRTTKPRLVVVAVSGGGIRAAVWTAVVLEGLEERFGGNENPNIRDHIRIFAGASGGMVGAAAYVGDFDAGPLPQGRRDDAGLLPFSRALAADSLTPVVQTMILRDFTLSTLLPLRSDVDRGRTLEEAWDQNFKREEWRGGSPFAKKFVDLRGNKQQKTSEWGARRPALIFAPVMVEDSKRLFVSNLDLAPLTAPNGHRLDTAKGAGTTPLSRPGVEFFRLFPKADNFKLGSAARMSATFPVVSPAVSLPVNPQRRVVDAGYFDNYGIDVLANWLLHHQKAVVDNTSGVLLIQIRAYPLEKDGLGFPSQPQSPIDLIIGAVSAPLQAVLTARGSAAYHRNNELLAELHRVFNTGAQPKLCTHPDVRSDFFTTVTFEQQKDAALSWYLTAPQKKQVVEGFYHHDAAKGWVVREDEENNVERKLNAITDWFKKP</sequence>
<evidence type="ECO:0000259" key="5">
    <source>
        <dbReference type="PROSITE" id="PS51635"/>
    </source>
</evidence>
<keyword evidence="7" id="KW-1185">Reference proteome</keyword>
<gene>
    <name evidence="6" type="ORF">SOIL9_02770</name>
</gene>
<dbReference type="PROSITE" id="PS51635">
    <property type="entry name" value="PNPLA"/>
    <property type="match status" value="1"/>
</dbReference>
<feature type="transmembrane region" description="Helical" evidence="4">
    <location>
        <begin position="338"/>
        <end position="355"/>
    </location>
</feature>
<keyword evidence="4" id="KW-0812">Transmembrane</keyword>
<feature type="transmembrane region" description="Helical" evidence="4">
    <location>
        <begin position="65"/>
        <end position="86"/>
    </location>
</feature>
<evidence type="ECO:0000256" key="4">
    <source>
        <dbReference type="SAM" id="Phobius"/>
    </source>
</evidence>
<dbReference type="InterPro" id="IPR002641">
    <property type="entry name" value="PNPLA_dom"/>
</dbReference>
<dbReference type="AlphaFoldDB" id="A0A6P2DBB0"/>
<evidence type="ECO:0000256" key="1">
    <source>
        <dbReference type="ARBA" id="ARBA00023098"/>
    </source>
</evidence>
<feature type="transmembrane region" description="Helical" evidence="4">
    <location>
        <begin position="308"/>
        <end position="331"/>
    </location>
</feature>
<dbReference type="Gene3D" id="3.40.1090.10">
    <property type="entry name" value="Cytosolic phospholipase A2 catalytic domain"/>
    <property type="match status" value="2"/>
</dbReference>
<dbReference type="KEGG" id="gms:SOIL9_02770"/>
<dbReference type="RefSeq" id="WP_162671593.1">
    <property type="nucleotide sequence ID" value="NZ_LR593886.1"/>
</dbReference>
<proteinExistence type="predicted"/>
<evidence type="ECO:0000313" key="6">
    <source>
        <dbReference type="EMBL" id="VTR98431.1"/>
    </source>
</evidence>
<keyword evidence="2" id="KW-0442">Lipid degradation</keyword>
<keyword evidence="4" id="KW-0472">Membrane</keyword>
<evidence type="ECO:0000256" key="2">
    <source>
        <dbReference type="PROSITE-ProRule" id="PRU01161"/>
    </source>
</evidence>
<keyword evidence="4" id="KW-1133">Transmembrane helix</keyword>
<keyword evidence="1 2" id="KW-0443">Lipid metabolism</keyword>
<name>A0A6P2DBB0_9BACT</name>
<reference evidence="6 7" key="1">
    <citation type="submission" date="2019-05" db="EMBL/GenBank/DDBJ databases">
        <authorList>
            <consortium name="Science for Life Laboratories"/>
        </authorList>
    </citation>
    <scope>NUCLEOTIDE SEQUENCE [LARGE SCALE GENOMIC DNA]</scope>
    <source>
        <strain evidence="6">Soil9</strain>
    </source>
</reference>
<feature type="transmembrane region" description="Helical" evidence="4">
    <location>
        <begin position="167"/>
        <end position="187"/>
    </location>
</feature>
<dbReference type="GO" id="GO:0016787">
    <property type="term" value="F:hydrolase activity"/>
    <property type="evidence" value="ECO:0007669"/>
    <property type="project" value="UniProtKB-UniRule"/>
</dbReference>